<dbReference type="GO" id="GO:0016787">
    <property type="term" value="F:hydrolase activity"/>
    <property type="evidence" value="ECO:0007669"/>
    <property type="project" value="UniProtKB-KW"/>
</dbReference>
<feature type="domain" description="Metallo-beta-lactamase" evidence="2">
    <location>
        <begin position="54"/>
        <end position="270"/>
    </location>
</feature>
<dbReference type="PATRIC" id="fig|1229521.3.peg.1155"/>
<dbReference type="EC" id="3.1.-.-" evidence="4"/>
<dbReference type="AlphaFoldDB" id="W9VMP7"/>
<dbReference type="InterPro" id="IPR011108">
    <property type="entry name" value="RMMBL"/>
</dbReference>
<organism evidence="4 5">
    <name type="scientific">Nitrincola nitratireducens</name>
    <dbReference type="NCBI Taxonomy" id="1229521"/>
    <lineage>
        <taxon>Bacteria</taxon>
        <taxon>Pseudomonadati</taxon>
        <taxon>Pseudomonadota</taxon>
        <taxon>Gammaproteobacteria</taxon>
        <taxon>Oceanospirillales</taxon>
        <taxon>Oceanospirillaceae</taxon>
        <taxon>Nitrincola</taxon>
    </lineage>
</organism>
<dbReference type="Proteomes" id="UP000019464">
    <property type="component" value="Unassembled WGS sequence"/>
</dbReference>
<dbReference type="Gene3D" id="3.40.50.10890">
    <property type="match status" value="1"/>
</dbReference>
<evidence type="ECO:0000313" key="4">
    <source>
        <dbReference type="EMBL" id="EXJ11780.1"/>
    </source>
</evidence>
<name>W9VMP7_9GAMM</name>
<dbReference type="Pfam" id="PF10996">
    <property type="entry name" value="Beta-Casp"/>
    <property type="match status" value="1"/>
</dbReference>
<dbReference type="CDD" id="cd16295">
    <property type="entry name" value="TTHA0252-CPSF-like_MBL-fold"/>
    <property type="match status" value="1"/>
</dbReference>
<dbReference type="SMART" id="SM00849">
    <property type="entry name" value="Lactamase_B"/>
    <property type="match status" value="1"/>
</dbReference>
<gene>
    <name evidence="4" type="ORF">D791_01153</name>
</gene>
<feature type="domain" description="Beta-Casp" evidence="3">
    <location>
        <begin position="286"/>
        <end position="424"/>
    </location>
</feature>
<dbReference type="InterPro" id="IPR050698">
    <property type="entry name" value="MBL"/>
</dbReference>
<dbReference type="STRING" id="1229521.D791_01153"/>
<accession>W9VMP7</accession>
<comment type="caution">
    <text evidence="4">The sequence shown here is derived from an EMBL/GenBank/DDBJ whole genome shotgun (WGS) entry which is preliminary data.</text>
</comment>
<dbReference type="InterPro" id="IPR022712">
    <property type="entry name" value="Beta_Casp"/>
</dbReference>
<dbReference type="InterPro" id="IPR036866">
    <property type="entry name" value="RibonucZ/Hydroxyglut_hydro"/>
</dbReference>
<dbReference type="PANTHER" id="PTHR11203:SF37">
    <property type="entry name" value="INTEGRATOR COMPLEX SUBUNIT 11"/>
    <property type="match status" value="1"/>
</dbReference>
<dbReference type="EMBL" id="AONB01000004">
    <property type="protein sequence ID" value="EXJ11780.1"/>
    <property type="molecule type" value="Genomic_DNA"/>
</dbReference>
<dbReference type="Pfam" id="PF00753">
    <property type="entry name" value="Lactamase_B"/>
    <property type="match status" value="1"/>
</dbReference>
<sequence length="505" mass="57042">MLYGCCRHHVHRASPADAFYTSKRYGILCSDFDTTAKRTYRMHIIHHGSGQGVTGSCHQLFTHPEHSLLIDCGLFQGSEEAADTSNPHTINFDISTLRALLITHVHADHVGRLPWLLAAGFTGPILCSAPSAEMLPLVLEDSFTLSVSRHTRDRDTFIKQVMQRVKPLTYKTWFELYDTDTHRVRLRLQRAGHILGSCYFEIEITQRPSKQKQIVVFSGDLGASYTPLLPAPRSPWRADVLVLESTYGDRLHQHRQHRRRALQQVVHQALQNKGTVMIPAFSIGRTQELLYELESIIHFEKDRTIRADLPWTALPVIVDSPLASNFTELYKKLNSWWDTEAHATLRQGRNPLAFEQLITVQGHDEHLRMVHHLAQSGRPAIVIAGSGMCTAGRIVNYLKHLLPDPRHAVVFVGYQAQGTPGRIIQTHGPKGDGYVILDDDRIDIRAKVKTLSGYSAHADQAELVRFVTRMRFPPKKIHLVHGELAAKRALKTALQTKLPNTEISM</sequence>
<dbReference type="SUPFAM" id="SSF56281">
    <property type="entry name" value="Metallo-hydrolase/oxidoreductase"/>
    <property type="match status" value="1"/>
</dbReference>
<dbReference type="Pfam" id="PF07521">
    <property type="entry name" value="RMMBL"/>
    <property type="match status" value="1"/>
</dbReference>
<dbReference type="GO" id="GO:0004521">
    <property type="term" value="F:RNA endonuclease activity"/>
    <property type="evidence" value="ECO:0007669"/>
    <property type="project" value="TreeGrafter"/>
</dbReference>
<reference evidence="4 5" key="2">
    <citation type="journal article" date="2015" name="Syst. Appl. Microbiol.">
        <title>Nitrincola nitratireducens sp. nov. isolated from a haloalkaline crater lake.</title>
        <authorList>
            <person name="Singh A."/>
            <person name="Vaidya B."/>
            <person name="Tanuku N.R."/>
            <person name="Pinnaka A.K."/>
        </authorList>
    </citation>
    <scope>NUCLEOTIDE SEQUENCE [LARGE SCALE GENOMIC DNA]</scope>
    <source>
        <strain evidence="4 5">AK23</strain>
    </source>
</reference>
<evidence type="ECO:0000256" key="1">
    <source>
        <dbReference type="ARBA" id="ARBA00022801"/>
    </source>
</evidence>
<evidence type="ECO:0000313" key="5">
    <source>
        <dbReference type="Proteomes" id="UP000019464"/>
    </source>
</evidence>
<proteinExistence type="predicted"/>
<evidence type="ECO:0000259" key="2">
    <source>
        <dbReference type="SMART" id="SM00849"/>
    </source>
</evidence>
<dbReference type="Gene3D" id="3.60.15.10">
    <property type="entry name" value="Ribonuclease Z/Hydroxyacylglutathione hydrolase-like"/>
    <property type="match status" value="1"/>
</dbReference>
<protein>
    <submittedName>
        <fullName evidence="4">Ribonuclease</fullName>
        <ecNumber evidence="4">3.1.-.-</ecNumber>
    </submittedName>
</protein>
<dbReference type="PANTHER" id="PTHR11203">
    <property type="entry name" value="CLEAVAGE AND POLYADENYLATION SPECIFICITY FACTOR FAMILY MEMBER"/>
    <property type="match status" value="1"/>
</dbReference>
<dbReference type="InterPro" id="IPR001279">
    <property type="entry name" value="Metallo-B-lactamas"/>
</dbReference>
<evidence type="ECO:0000259" key="3">
    <source>
        <dbReference type="SMART" id="SM01027"/>
    </source>
</evidence>
<reference evidence="5" key="1">
    <citation type="submission" date="2012-11" db="EMBL/GenBank/DDBJ databases">
        <authorList>
            <person name="Singh A."/>
            <person name="Pinnaka A.K."/>
            <person name="Vaidya B."/>
        </authorList>
    </citation>
    <scope>NUCLEOTIDE SEQUENCE [LARGE SCALE GENOMIC DNA]</scope>
    <source>
        <strain evidence="5">AK23</strain>
    </source>
</reference>
<keyword evidence="1 4" id="KW-0378">Hydrolase</keyword>
<dbReference type="SMART" id="SM01027">
    <property type="entry name" value="Beta-Casp"/>
    <property type="match status" value="1"/>
</dbReference>
<keyword evidence="5" id="KW-1185">Reference proteome</keyword>